<name>A0A1F4Q1N2_UNCSA</name>
<dbReference type="Gene3D" id="3.30.200.70">
    <property type="match status" value="1"/>
</dbReference>
<keyword evidence="8" id="KW-0067">ATP-binding</keyword>
<keyword evidence="2" id="KW-0723">Serine/threonine-protein kinase</keyword>
<reference evidence="12 13" key="1">
    <citation type="journal article" date="2016" name="Nat. Commun.">
        <title>Thousands of microbial genomes shed light on interconnected biogeochemical processes in an aquifer system.</title>
        <authorList>
            <person name="Anantharaman K."/>
            <person name="Brown C.T."/>
            <person name="Hug L.A."/>
            <person name="Sharon I."/>
            <person name="Castelle C.J."/>
            <person name="Probst A.J."/>
            <person name="Thomas B.C."/>
            <person name="Singh A."/>
            <person name="Wilkins M.J."/>
            <person name="Karaoz U."/>
            <person name="Brodie E.L."/>
            <person name="Williams K.H."/>
            <person name="Hubbard S.S."/>
            <person name="Banfield J.F."/>
        </authorList>
    </citation>
    <scope>NUCLEOTIDE SEQUENCE [LARGE SCALE GENOMIC DNA]</scope>
</reference>
<protein>
    <recommendedName>
        <fullName evidence="11">Aminoglycoside phosphotransferase domain-containing protein</fullName>
    </recommendedName>
</protein>
<keyword evidence="3" id="KW-0597">Phosphoprotein</keyword>
<feature type="domain" description="Aminoglycoside phosphotransferase" evidence="11">
    <location>
        <begin position="35"/>
        <end position="263"/>
    </location>
</feature>
<evidence type="ECO:0000256" key="6">
    <source>
        <dbReference type="ARBA" id="ARBA00022741"/>
    </source>
</evidence>
<dbReference type="PANTHER" id="PTHR39573:SF1">
    <property type="entry name" value="STRESS RESPONSE KINASE A"/>
    <property type="match status" value="1"/>
</dbReference>
<evidence type="ECO:0000256" key="2">
    <source>
        <dbReference type="ARBA" id="ARBA00022527"/>
    </source>
</evidence>
<dbReference type="Gene3D" id="1.20.1270.170">
    <property type="match status" value="1"/>
</dbReference>
<keyword evidence="9" id="KW-0460">Magnesium</keyword>
<evidence type="ECO:0000256" key="8">
    <source>
        <dbReference type="ARBA" id="ARBA00022840"/>
    </source>
</evidence>
<evidence type="ECO:0000256" key="9">
    <source>
        <dbReference type="ARBA" id="ARBA00022842"/>
    </source>
</evidence>
<dbReference type="GO" id="GO:0005737">
    <property type="term" value="C:cytoplasm"/>
    <property type="evidence" value="ECO:0007669"/>
    <property type="project" value="TreeGrafter"/>
</dbReference>
<dbReference type="InterPro" id="IPR032882">
    <property type="entry name" value="SrkA/RdoA"/>
</dbReference>
<keyword evidence="6" id="KW-0547">Nucleotide-binding</keyword>
<accession>A0A1F4Q1N2</accession>
<evidence type="ECO:0000256" key="4">
    <source>
        <dbReference type="ARBA" id="ARBA00022679"/>
    </source>
</evidence>
<evidence type="ECO:0000259" key="11">
    <source>
        <dbReference type="Pfam" id="PF01636"/>
    </source>
</evidence>
<evidence type="ECO:0000256" key="1">
    <source>
        <dbReference type="ARBA" id="ARBA00022490"/>
    </source>
</evidence>
<dbReference type="GO" id="GO:0046872">
    <property type="term" value="F:metal ion binding"/>
    <property type="evidence" value="ECO:0007669"/>
    <property type="project" value="UniProtKB-KW"/>
</dbReference>
<proteinExistence type="predicted"/>
<dbReference type="Proteomes" id="UP000178724">
    <property type="component" value="Unassembled WGS sequence"/>
</dbReference>
<dbReference type="GO" id="GO:0004674">
    <property type="term" value="F:protein serine/threonine kinase activity"/>
    <property type="evidence" value="ECO:0007669"/>
    <property type="project" value="UniProtKB-KW"/>
</dbReference>
<sequence length="322" mass="37327">METIWKSLTPENIFTTVEKTVEVKLSNICLKRNSYINRVYELEKHDSGERVIVKFYRPGRWARPIILEEHRFLSELHESEVPVIVPTAIEGATLFDFENISYALFPKKGGRAVDEFDKEGWKTLGRTIGRLHLVGGRHGASTRMYWRPAVATGQHLELILRSNFILPDFKASLTKATELFIQKADPLFKEDKFILLHGDFHKGNIIFRPNEGYFVVDFDDMCFSPPAQDLWLLLPDTVEKSERELDWFIDGYETFRPFDRQGLKLIPALRGMRLIHYAAWLAVQSAEPDFENNFPQSGTPKYWNTLIKDLQLIVYEEIESAG</sequence>
<dbReference type="AlphaFoldDB" id="A0A1F4Q1N2"/>
<evidence type="ECO:0000313" key="13">
    <source>
        <dbReference type="Proteomes" id="UP000178724"/>
    </source>
</evidence>
<evidence type="ECO:0000313" key="12">
    <source>
        <dbReference type="EMBL" id="OGB89172.1"/>
    </source>
</evidence>
<keyword evidence="10" id="KW-0346">Stress response</keyword>
<evidence type="ECO:0000256" key="7">
    <source>
        <dbReference type="ARBA" id="ARBA00022777"/>
    </source>
</evidence>
<dbReference type="InterPro" id="IPR011009">
    <property type="entry name" value="Kinase-like_dom_sf"/>
</dbReference>
<gene>
    <name evidence="12" type="ORF">A2625_02495</name>
</gene>
<evidence type="ECO:0000256" key="3">
    <source>
        <dbReference type="ARBA" id="ARBA00022553"/>
    </source>
</evidence>
<keyword evidence="5" id="KW-0479">Metal-binding</keyword>
<dbReference type="InterPro" id="IPR002575">
    <property type="entry name" value="Aminoglycoside_PTrfase"/>
</dbReference>
<dbReference type="NCBIfam" id="NF008738">
    <property type="entry name" value="PRK11768.1"/>
    <property type="match status" value="1"/>
</dbReference>
<dbReference type="PANTHER" id="PTHR39573">
    <property type="entry name" value="STRESS RESPONSE KINASE A"/>
    <property type="match status" value="1"/>
</dbReference>
<keyword evidence="7" id="KW-0418">Kinase</keyword>
<comment type="caution">
    <text evidence="12">The sequence shown here is derived from an EMBL/GenBank/DDBJ whole genome shotgun (WGS) entry which is preliminary data.</text>
</comment>
<keyword evidence="4" id="KW-0808">Transferase</keyword>
<dbReference type="SUPFAM" id="SSF56112">
    <property type="entry name" value="Protein kinase-like (PK-like)"/>
    <property type="match status" value="1"/>
</dbReference>
<organism evidence="12 13">
    <name type="scientific">candidate division WOR-1 bacterium RIFCSPHIGHO2_01_FULL_53_15</name>
    <dbReference type="NCBI Taxonomy" id="1802564"/>
    <lineage>
        <taxon>Bacteria</taxon>
        <taxon>Bacillati</taxon>
        <taxon>Saganbacteria</taxon>
    </lineage>
</organism>
<dbReference type="Gene3D" id="1.10.510.10">
    <property type="entry name" value="Transferase(Phosphotransferase) domain 1"/>
    <property type="match status" value="1"/>
</dbReference>
<dbReference type="EMBL" id="METM01000029">
    <property type="protein sequence ID" value="OGB89172.1"/>
    <property type="molecule type" value="Genomic_DNA"/>
</dbReference>
<evidence type="ECO:0000256" key="5">
    <source>
        <dbReference type="ARBA" id="ARBA00022723"/>
    </source>
</evidence>
<dbReference type="Pfam" id="PF01636">
    <property type="entry name" value="APH"/>
    <property type="match status" value="1"/>
</dbReference>
<dbReference type="GO" id="GO:0005524">
    <property type="term" value="F:ATP binding"/>
    <property type="evidence" value="ECO:0007669"/>
    <property type="project" value="UniProtKB-KW"/>
</dbReference>
<evidence type="ECO:0000256" key="10">
    <source>
        <dbReference type="ARBA" id="ARBA00023016"/>
    </source>
</evidence>
<keyword evidence="1" id="KW-0963">Cytoplasm</keyword>